<evidence type="ECO:0000313" key="3">
    <source>
        <dbReference type="Proteomes" id="UP000319722"/>
    </source>
</evidence>
<evidence type="ECO:0000259" key="1">
    <source>
        <dbReference type="Pfam" id="PF12705"/>
    </source>
</evidence>
<name>A0A561C4Q8_9BURK</name>
<reference evidence="2 3" key="1">
    <citation type="submission" date="2019-06" db="EMBL/GenBank/DDBJ databases">
        <title>Sorghum-associated microbial communities from plants grown in Nebraska, USA.</title>
        <authorList>
            <person name="Schachtman D."/>
        </authorList>
    </citation>
    <scope>NUCLEOTIDE SEQUENCE [LARGE SCALE GENOMIC DNA]</scope>
    <source>
        <strain evidence="2 3">T529</strain>
    </source>
</reference>
<dbReference type="InterPro" id="IPR038726">
    <property type="entry name" value="PDDEXK_AddAB-type"/>
</dbReference>
<protein>
    <submittedName>
        <fullName evidence="2">Putative RecB family exonuclease</fullName>
    </submittedName>
</protein>
<dbReference type="EMBL" id="VIVL01000004">
    <property type="protein sequence ID" value="TWD86068.1"/>
    <property type="molecule type" value="Genomic_DNA"/>
</dbReference>
<proteinExistence type="predicted"/>
<keyword evidence="2" id="KW-0540">Nuclease</keyword>
<dbReference type="RefSeq" id="WP_186454161.1">
    <property type="nucleotide sequence ID" value="NZ_VIVL01000004.1"/>
</dbReference>
<keyword evidence="2" id="KW-0378">Hydrolase</keyword>
<dbReference type="Pfam" id="PF12705">
    <property type="entry name" value="PDDEXK_1"/>
    <property type="match status" value="1"/>
</dbReference>
<sequence>MFAKIYQNVQVPALSHSGARPRLSLTSDILSYRHCSYQYGHFAHDGFVPAQSAQAFFGTVVHQVLDRCHRHFAGMSPGVPKGTLPTDTDIEGFFNEVRTALKSHGIRAVSESVAVRALEIIRFFNAVEGPTLYPLIHDTEFRLEQDRADYVLRGVVDVLVDRPGTIGTASTREIWDYKGSRRPAATDMEMQEYEWQMCVYAELYKARSGAYPSKAVLYFLNELSEDNVKSGKRPARAVHEVVFTPQRVQDALTRFHQTAMEIIQCASTSTWPLPGAKPKEETCNICDLRWRCPKASVPRRMPFA</sequence>
<dbReference type="AlphaFoldDB" id="A0A561C4Q8"/>
<organism evidence="2 3">
    <name type="scientific">Variovorax beijingensis</name>
    <dbReference type="NCBI Taxonomy" id="2496117"/>
    <lineage>
        <taxon>Bacteria</taxon>
        <taxon>Pseudomonadati</taxon>
        <taxon>Pseudomonadota</taxon>
        <taxon>Betaproteobacteria</taxon>
        <taxon>Burkholderiales</taxon>
        <taxon>Comamonadaceae</taxon>
        <taxon>Variovorax</taxon>
    </lineage>
</organism>
<comment type="caution">
    <text evidence="2">The sequence shown here is derived from an EMBL/GenBank/DDBJ whole genome shotgun (WGS) entry which is preliminary data.</text>
</comment>
<dbReference type="GO" id="GO:0004527">
    <property type="term" value="F:exonuclease activity"/>
    <property type="evidence" value="ECO:0007669"/>
    <property type="project" value="UniProtKB-KW"/>
</dbReference>
<accession>A0A561C4Q8</accession>
<dbReference type="Proteomes" id="UP000319722">
    <property type="component" value="Unassembled WGS sequence"/>
</dbReference>
<dbReference type="InterPro" id="IPR011604">
    <property type="entry name" value="PDDEXK-like_dom_sf"/>
</dbReference>
<feature type="domain" description="PD-(D/E)XK endonuclease-like" evidence="1">
    <location>
        <begin position="28"/>
        <end position="293"/>
    </location>
</feature>
<evidence type="ECO:0000313" key="2">
    <source>
        <dbReference type="EMBL" id="TWD86068.1"/>
    </source>
</evidence>
<keyword evidence="2" id="KW-0269">Exonuclease</keyword>
<gene>
    <name evidence="2" type="ORF">FB547_10410</name>
</gene>
<dbReference type="Gene3D" id="3.90.320.10">
    <property type="match status" value="1"/>
</dbReference>